<evidence type="ECO:0000313" key="5">
    <source>
        <dbReference type="Proteomes" id="UP000282322"/>
    </source>
</evidence>
<dbReference type="EMBL" id="RRCH01000014">
    <property type="protein sequence ID" value="RRJ31382.1"/>
    <property type="molecule type" value="Genomic_DNA"/>
</dbReference>
<name>A0A3P3RD04_9EURY</name>
<feature type="compositionally biased region" description="Polar residues" evidence="2">
    <location>
        <begin position="11"/>
        <end position="24"/>
    </location>
</feature>
<keyword evidence="5" id="KW-1185">Reference proteome</keyword>
<evidence type="ECO:0000256" key="2">
    <source>
        <dbReference type="SAM" id="MobiDB-lite"/>
    </source>
</evidence>
<comment type="similarity">
    <text evidence="1">Belongs to the AHA1 family.</text>
</comment>
<dbReference type="InterPro" id="IPR013538">
    <property type="entry name" value="ASHA1/2-like_C"/>
</dbReference>
<reference evidence="4 5" key="1">
    <citation type="submission" date="2018-11" db="EMBL/GenBank/DDBJ databases">
        <title>Taxonoimc description of Halomarina strain SPP-AMP-1.</title>
        <authorList>
            <person name="Pal Y."/>
            <person name="Srinivasana K."/>
            <person name="Verma A."/>
            <person name="Kumar P."/>
        </authorList>
    </citation>
    <scope>NUCLEOTIDE SEQUENCE [LARGE SCALE GENOMIC DNA]</scope>
    <source>
        <strain evidence="4 5">SPP-AMP-1</strain>
    </source>
</reference>
<feature type="region of interest" description="Disordered" evidence="2">
    <location>
        <begin position="1"/>
        <end position="24"/>
    </location>
</feature>
<sequence length="166" mass="18376">MTDDNSGREPTINSEQNDSRSVTVSRVIEASPKRVYEAFLDPDELAQWFPPTGFSAEVHHLEPEEGGTYRITFTGETEKFAEYDSTFGGTYLELVPGERIVYTDEFETDDPEMAGKTTVTVTFEAVSVGTEVTVRHEGFPEAVPPSDANEGWIDSLSNLARLVEST</sequence>
<dbReference type="RefSeq" id="WP_124954334.1">
    <property type="nucleotide sequence ID" value="NZ_RRCH01000014.1"/>
</dbReference>
<comment type="caution">
    <text evidence="4">The sequence shown here is derived from an EMBL/GenBank/DDBJ whole genome shotgun (WGS) entry which is preliminary data.</text>
</comment>
<dbReference type="Pfam" id="PF08327">
    <property type="entry name" value="AHSA1"/>
    <property type="match status" value="1"/>
</dbReference>
<gene>
    <name evidence="4" type="ORF">EIK79_06575</name>
</gene>
<accession>A0A3P3RD04</accession>
<dbReference type="InterPro" id="IPR023393">
    <property type="entry name" value="START-like_dom_sf"/>
</dbReference>
<evidence type="ECO:0000259" key="3">
    <source>
        <dbReference type="Pfam" id="PF08327"/>
    </source>
</evidence>
<dbReference type="Gene3D" id="3.30.530.20">
    <property type="match status" value="1"/>
</dbReference>
<feature type="domain" description="Activator of Hsp90 ATPase homologue 1/2-like C-terminal" evidence="3">
    <location>
        <begin position="30"/>
        <end position="164"/>
    </location>
</feature>
<dbReference type="Proteomes" id="UP000282322">
    <property type="component" value="Unassembled WGS sequence"/>
</dbReference>
<dbReference type="AlphaFoldDB" id="A0A3P3RD04"/>
<proteinExistence type="inferred from homology"/>
<organism evidence="4 5">
    <name type="scientific">Halocatena pleomorpha</name>
    <dbReference type="NCBI Taxonomy" id="1785090"/>
    <lineage>
        <taxon>Archaea</taxon>
        <taxon>Methanobacteriati</taxon>
        <taxon>Methanobacteriota</taxon>
        <taxon>Stenosarchaea group</taxon>
        <taxon>Halobacteria</taxon>
        <taxon>Halobacteriales</taxon>
        <taxon>Natronomonadaceae</taxon>
        <taxon>Halocatena</taxon>
    </lineage>
</organism>
<evidence type="ECO:0000256" key="1">
    <source>
        <dbReference type="ARBA" id="ARBA00006817"/>
    </source>
</evidence>
<dbReference type="SUPFAM" id="SSF55961">
    <property type="entry name" value="Bet v1-like"/>
    <property type="match status" value="1"/>
</dbReference>
<dbReference type="OrthoDB" id="165863at2157"/>
<protein>
    <recommendedName>
        <fullName evidence="3">Activator of Hsp90 ATPase homologue 1/2-like C-terminal domain-containing protein</fullName>
    </recommendedName>
</protein>
<evidence type="ECO:0000313" key="4">
    <source>
        <dbReference type="EMBL" id="RRJ31382.1"/>
    </source>
</evidence>